<evidence type="ECO:0000313" key="4">
    <source>
        <dbReference type="Proteomes" id="UP000199373"/>
    </source>
</evidence>
<feature type="domain" description="DZANK-type" evidence="2">
    <location>
        <begin position="101"/>
        <end position="143"/>
    </location>
</feature>
<gene>
    <name evidence="3" type="ORF">SAMN04487850_1991</name>
</gene>
<dbReference type="InterPro" id="IPR025874">
    <property type="entry name" value="DZR"/>
</dbReference>
<organism evidence="3 4">
    <name type="scientific">Prevotella aff. ruminicola Tc2-24</name>
    <dbReference type="NCBI Taxonomy" id="81582"/>
    <lineage>
        <taxon>Bacteria</taxon>
        <taxon>Pseudomonadati</taxon>
        <taxon>Bacteroidota</taxon>
        <taxon>Bacteroidia</taxon>
        <taxon>Bacteroidales</taxon>
        <taxon>Prevotellaceae</taxon>
        <taxon>Prevotella</taxon>
    </lineage>
</organism>
<feature type="domain" description="DZANK-type" evidence="2">
    <location>
        <begin position="49"/>
        <end position="92"/>
    </location>
</feature>
<feature type="region of interest" description="Disordered" evidence="1">
    <location>
        <begin position="1"/>
        <end position="24"/>
    </location>
</feature>
<keyword evidence="4" id="KW-1185">Reference proteome</keyword>
<accession>A0A1I0PW56</accession>
<dbReference type="EMBL" id="FOIQ01000005">
    <property type="protein sequence ID" value="SEW18732.1"/>
    <property type="molecule type" value="Genomic_DNA"/>
</dbReference>
<evidence type="ECO:0000256" key="1">
    <source>
        <dbReference type="SAM" id="MobiDB-lite"/>
    </source>
</evidence>
<evidence type="ECO:0000313" key="3">
    <source>
        <dbReference type="EMBL" id="SEW18732.1"/>
    </source>
</evidence>
<dbReference type="AlphaFoldDB" id="A0A1I0PW56"/>
<dbReference type="RefSeq" id="WP_091902295.1">
    <property type="nucleotide sequence ID" value="NZ_FOIQ01000005.1"/>
</dbReference>
<evidence type="ECO:0000259" key="2">
    <source>
        <dbReference type="Pfam" id="PF12773"/>
    </source>
</evidence>
<dbReference type="Pfam" id="PF12773">
    <property type="entry name" value="DZR"/>
    <property type="match status" value="2"/>
</dbReference>
<protein>
    <submittedName>
        <fullName evidence="3">Zinc-ribbon domain-containing protein</fullName>
    </submittedName>
</protein>
<proteinExistence type="predicted"/>
<name>A0A1I0PW56_9BACT</name>
<feature type="compositionally biased region" description="Polar residues" evidence="1">
    <location>
        <begin position="9"/>
        <end position="19"/>
    </location>
</feature>
<reference evidence="3 4" key="1">
    <citation type="submission" date="2016-10" db="EMBL/GenBank/DDBJ databases">
        <authorList>
            <person name="de Groot N.N."/>
        </authorList>
    </citation>
    <scope>NUCLEOTIDE SEQUENCE [LARGE SCALE GENOMIC DNA]</scope>
    <source>
        <strain evidence="3 4">TC2-24</strain>
    </source>
</reference>
<dbReference type="Proteomes" id="UP000199373">
    <property type="component" value="Unassembled WGS sequence"/>
</dbReference>
<sequence>MNEEDITLNPEQITPGTQEAQRENSHVEMLSEVQEQQEEQAQMSQRVQCPHCGALNEPEALFCASCGNAIVMTTCPNCGALLEPDADFCEVCRHYVRKDVCSFCGTPISDEDAFCPECGSPRGGIVCPVCHTLNDFAFCKQCGTPLTEEARQLAEQVNELPEFKEMQKLAWELQQMENVVPYSSERDLHRDQRNIKLRERVLTLLAQDRGIAHPVIAESGNKRISKEEYDAKRQERLKKIADILEQMAQTPQPKPALVRNYAMACRPQGVRLAWECNYKHALHSSPCGCAKPQLGGKWVILGKNTKKDIKDDE</sequence>